<sequence>MRSDFSVLNWRVDESIDERELGRKYQSGEFNGLFLRMGGSARLDSLDFLSSLPELKYLEIEGRVADDSQAFGIAGLRELVLLTRGQVAIPAVQNASLAALAVDDRAGAIDLAGFPALARLTLWSSGRSDLGFLRSAPWISSFKLEGLGQIVDLCGLENCAKLDDLEILDARVESLAPLRGLQYLRRCWLIGGGESIQPEPLDFNAVSALNNLEELRVTYGGEVRSVAPLLRMTSLRDLRLRGTRVVAGDSGLLSELPDSVRIVGPEE</sequence>
<dbReference type="InterPro" id="IPR032675">
    <property type="entry name" value="LRR_dom_sf"/>
</dbReference>
<gene>
    <name evidence="1" type="ORF">AQJ11_43810</name>
</gene>
<dbReference type="AlphaFoldDB" id="A0A101PP45"/>
<evidence type="ECO:0008006" key="3">
    <source>
        <dbReference type="Google" id="ProtNLM"/>
    </source>
</evidence>
<dbReference type="SUPFAM" id="SSF52058">
    <property type="entry name" value="L domain-like"/>
    <property type="match status" value="1"/>
</dbReference>
<protein>
    <recommendedName>
        <fullName evidence="3">Leucine-rich repeat domain-containing protein</fullName>
    </recommendedName>
</protein>
<organism evidence="1 2">
    <name type="scientific">Streptomyces corchorusii</name>
    <name type="common">Streptomyces chibaensis</name>
    <dbReference type="NCBI Taxonomy" id="1903"/>
    <lineage>
        <taxon>Bacteria</taxon>
        <taxon>Bacillati</taxon>
        <taxon>Actinomycetota</taxon>
        <taxon>Actinomycetes</taxon>
        <taxon>Kitasatosporales</taxon>
        <taxon>Streptomycetaceae</taxon>
        <taxon>Streptomyces</taxon>
    </lineage>
</organism>
<evidence type="ECO:0000313" key="1">
    <source>
        <dbReference type="EMBL" id="KUN15090.1"/>
    </source>
</evidence>
<dbReference type="RefSeq" id="WP_059267220.1">
    <property type="nucleotide sequence ID" value="NZ_KQ948383.1"/>
</dbReference>
<comment type="caution">
    <text evidence="1">The sequence shown here is derived from an EMBL/GenBank/DDBJ whole genome shotgun (WGS) entry which is preliminary data.</text>
</comment>
<reference evidence="1 2" key="1">
    <citation type="submission" date="2015-10" db="EMBL/GenBank/DDBJ databases">
        <title>Draft genome sequence of Streptomyces corchorusii DSM 40340, type strain for the species Streptomyces corchorusii.</title>
        <authorList>
            <person name="Ruckert C."/>
            <person name="Winkler A."/>
            <person name="Kalinowski J."/>
            <person name="Kampfer P."/>
            <person name="Glaeser S."/>
        </authorList>
    </citation>
    <scope>NUCLEOTIDE SEQUENCE [LARGE SCALE GENOMIC DNA]</scope>
    <source>
        <strain evidence="1 2">DSM 40340</strain>
    </source>
</reference>
<proteinExistence type="predicted"/>
<dbReference type="EMBL" id="LMWP01000074">
    <property type="protein sequence ID" value="KUN15090.1"/>
    <property type="molecule type" value="Genomic_DNA"/>
</dbReference>
<name>A0A101PP45_STRCK</name>
<accession>A0A101PP45</accession>
<keyword evidence="2" id="KW-1185">Reference proteome</keyword>
<dbReference type="Gene3D" id="3.80.10.10">
    <property type="entry name" value="Ribonuclease Inhibitor"/>
    <property type="match status" value="1"/>
</dbReference>
<evidence type="ECO:0000313" key="2">
    <source>
        <dbReference type="Proteomes" id="UP000053398"/>
    </source>
</evidence>
<dbReference type="Proteomes" id="UP000053398">
    <property type="component" value="Unassembled WGS sequence"/>
</dbReference>